<dbReference type="RefSeq" id="XP_022580963.1">
    <property type="nucleotide sequence ID" value="XM_022724834.1"/>
</dbReference>
<accession>A0A1L9SH38</accession>
<proteinExistence type="predicted"/>
<dbReference type="PANTHER" id="PTHR37542">
    <property type="entry name" value="HELO DOMAIN-CONTAINING PROTEIN-RELATED"/>
    <property type="match status" value="1"/>
</dbReference>
<dbReference type="InterPro" id="IPR011009">
    <property type="entry name" value="Kinase-like_dom_sf"/>
</dbReference>
<gene>
    <name evidence="2" type="ORF">ASPZODRAFT_142268</name>
</gene>
<dbReference type="InterPro" id="IPR000719">
    <property type="entry name" value="Prot_kinase_dom"/>
</dbReference>
<dbReference type="STRING" id="1073090.A0A1L9SH38"/>
<dbReference type="AlphaFoldDB" id="A0A1L9SH38"/>
<evidence type="ECO:0000313" key="2">
    <source>
        <dbReference type="EMBL" id="OJJ46453.1"/>
    </source>
</evidence>
<feature type="domain" description="Protein kinase" evidence="1">
    <location>
        <begin position="1"/>
        <end position="320"/>
    </location>
</feature>
<dbReference type="PANTHER" id="PTHR37542:SF1">
    <property type="entry name" value="PRION-INHIBITION AND PROPAGATION HELO DOMAIN-CONTAINING PROTEIN"/>
    <property type="match status" value="1"/>
</dbReference>
<reference evidence="3" key="1">
    <citation type="journal article" date="2017" name="Genome Biol.">
        <title>Comparative genomics reveals high biological diversity and specific adaptations in the industrially and medically important fungal genus Aspergillus.</title>
        <authorList>
            <person name="de Vries R.P."/>
            <person name="Riley R."/>
            <person name="Wiebenga A."/>
            <person name="Aguilar-Osorio G."/>
            <person name="Amillis S."/>
            <person name="Uchima C.A."/>
            <person name="Anderluh G."/>
            <person name="Asadollahi M."/>
            <person name="Askin M."/>
            <person name="Barry K."/>
            <person name="Battaglia E."/>
            <person name="Bayram O."/>
            <person name="Benocci T."/>
            <person name="Braus-Stromeyer S.A."/>
            <person name="Caldana C."/>
            <person name="Canovas D."/>
            <person name="Cerqueira G.C."/>
            <person name="Chen F."/>
            <person name="Chen W."/>
            <person name="Choi C."/>
            <person name="Clum A."/>
            <person name="Dos Santos R.A."/>
            <person name="Damasio A.R."/>
            <person name="Diallinas G."/>
            <person name="Emri T."/>
            <person name="Fekete E."/>
            <person name="Flipphi M."/>
            <person name="Freyberg S."/>
            <person name="Gallo A."/>
            <person name="Gournas C."/>
            <person name="Habgood R."/>
            <person name="Hainaut M."/>
            <person name="Harispe M.L."/>
            <person name="Henrissat B."/>
            <person name="Hilden K.S."/>
            <person name="Hope R."/>
            <person name="Hossain A."/>
            <person name="Karabika E."/>
            <person name="Karaffa L."/>
            <person name="Karanyi Z."/>
            <person name="Krasevec N."/>
            <person name="Kuo A."/>
            <person name="Kusch H."/>
            <person name="LaButti K."/>
            <person name="Lagendijk E.L."/>
            <person name="Lapidus A."/>
            <person name="Levasseur A."/>
            <person name="Lindquist E."/>
            <person name="Lipzen A."/>
            <person name="Logrieco A.F."/>
            <person name="MacCabe A."/>
            <person name="Maekelae M.R."/>
            <person name="Malavazi I."/>
            <person name="Melin P."/>
            <person name="Meyer V."/>
            <person name="Mielnichuk N."/>
            <person name="Miskei M."/>
            <person name="Molnar A.P."/>
            <person name="Mule G."/>
            <person name="Ngan C.Y."/>
            <person name="Orejas M."/>
            <person name="Orosz E."/>
            <person name="Ouedraogo J.P."/>
            <person name="Overkamp K.M."/>
            <person name="Park H.-S."/>
            <person name="Perrone G."/>
            <person name="Piumi F."/>
            <person name="Punt P.J."/>
            <person name="Ram A.F."/>
            <person name="Ramon A."/>
            <person name="Rauscher S."/>
            <person name="Record E."/>
            <person name="Riano-Pachon D.M."/>
            <person name="Robert V."/>
            <person name="Roehrig J."/>
            <person name="Ruller R."/>
            <person name="Salamov A."/>
            <person name="Salih N.S."/>
            <person name="Samson R.A."/>
            <person name="Sandor E."/>
            <person name="Sanguinetti M."/>
            <person name="Schuetze T."/>
            <person name="Sepcic K."/>
            <person name="Shelest E."/>
            <person name="Sherlock G."/>
            <person name="Sophianopoulou V."/>
            <person name="Squina F.M."/>
            <person name="Sun H."/>
            <person name="Susca A."/>
            <person name="Todd R.B."/>
            <person name="Tsang A."/>
            <person name="Unkles S.E."/>
            <person name="van de Wiele N."/>
            <person name="van Rossen-Uffink D."/>
            <person name="Oliveira J.V."/>
            <person name="Vesth T.C."/>
            <person name="Visser J."/>
            <person name="Yu J.-H."/>
            <person name="Zhou M."/>
            <person name="Andersen M.R."/>
            <person name="Archer D.B."/>
            <person name="Baker S.E."/>
            <person name="Benoit I."/>
            <person name="Brakhage A.A."/>
            <person name="Braus G.H."/>
            <person name="Fischer R."/>
            <person name="Frisvad J.C."/>
            <person name="Goldman G.H."/>
            <person name="Houbraken J."/>
            <person name="Oakley B."/>
            <person name="Pocsi I."/>
            <person name="Scazzocchio C."/>
            <person name="Seiboth B."/>
            <person name="vanKuyk P.A."/>
            <person name="Wortman J."/>
            <person name="Dyer P.S."/>
            <person name="Grigoriev I.V."/>
        </authorList>
    </citation>
    <scope>NUCLEOTIDE SEQUENCE [LARGE SCALE GENOMIC DNA]</scope>
    <source>
        <strain evidence="3">CBS 506.65</strain>
    </source>
</reference>
<name>A0A1L9SH38_9EURO</name>
<dbReference type="OrthoDB" id="1911848at2759"/>
<dbReference type="GO" id="GO:0004672">
    <property type="term" value="F:protein kinase activity"/>
    <property type="evidence" value="ECO:0007669"/>
    <property type="project" value="InterPro"/>
</dbReference>
<evidence type="ECO:0000259" key="1">
    <source>
        <dbReference type="PROSITE" id="PS50011"/>
    </source>
</evidence>
<dbReference type="VEuPathDB" id="FungiDB:ASPZODRAFT_142268"/>
<evidence type="ECO:0000313" key="3">
    <source>
        <dbReference type="Proteomes" id="UP000184188"/>
    </source>
</evidence>
<keyword evidence="3" id="KW-1185">Reference proteome</keyword>
<dbReference type="SUPFAM" id="SSF56112">
    <property type="entry name" value="Protein kinase-like (PK-like)"/>
    <property type="match status" value="1"/>
</dbReference>
<dbReference type="EMBL" id="KV878342">
    <property type="protein sequence ID" value="OJJ46453.1"/>
    <property type="molecule type" value="Genomic_DNA"/>
</dbReference>
<protein>
    <recommendedName>
        <fullName evidence="1">Protein kinase domain-containing protein</fullName>
    </recommendedName>
</protein>
<dbReference type="Gene3D" id="1.10.510.10">
    <property type="entry name" value="Transferase(Phosphotransferase) domain 1"/>
    <property type="match status" value="1"/>
</dbReference>
<dbReference type="GO" id="GO:0005524">
    <property type="term" value="F:ATP binding"/>
    <property type="evidence" value="ECO:0007669"/>
    <property type="project" value="InterPro"/>
</dbReference>
<organism evidence="2 3">
    <name type="scientific">Penicilliopsis zonata CBS 506.65</name>
    <dbReference type="NCBI Taxonomy" id="1073090"/>
    <lineage>
        <taxon>Eukaryota</taxon>
        <taxon>Fungi</taxon>
        <taxon>Dikarya</taxon>
        <taxon>Ascomycota</taxon>
        <taxon>Pezizomycotina</taxon>
        <taxon>Eurotiomycetes</taxon>
        <taxon>Eurotiomycetidae</taxon>
        <taxon>Eurotiales</taxon>
        <taxon>Aspergillaceae</taxon>
        <taxon>Penicilliopsis</taxon>
    </lineage>
</organism>
<dbReference type="PROSITE" id="PS50011">
    <property type="entry name" value="PROTEIN_KINASE_DOM"/>
    <property type="match status" value="1"/>
</dbReference>
<dbReference type="GeneID" id="34611299"/>
<dbReference type="Proteomes" id="UP000184188">
    <property type="component" value="Unassembled WGS sequence"/>
</dbReference>
<sequence>MLPESQMEWRNIPFSTATAGRQNTRWYIVDSIEVDHTTRIRDLLRDVRVLATKLSQADPLAFGLLNCKGVVPVSRQHAASSEREYVRFQLVFRIPHGMEVLQSLRHLLLNSDAYLSLSQKVRIARELTKAVNYVHTFDFVHKNVRPESVLCFESSEGTPRSHAFLVGFDAFRESGTGTMMGGDTSWDRNVYRHPRRQGVNPAERYRMQHDIYSLGVCLLEIGLWESFVEYTDENESAGPSQTKVGKSYNRFQAWLKKKHGSVSTEDLPDRLKDYLVEQAGSLLAPRMGDRYIQVVISCLTCLDDDNEDFGGEEGLSDDFVAVQFIEKVMKSIDDISV</sequence>